<dbReference type="SUPFAM" id="SSF51735">
    <property type="entry name" value="NAD(P)-binding Rossmann-fold domains"/>
    <property type="match status" value="1"/>
</dbReference>
<dbReference type="Pfam" id="PF13561">
    <property type="entry name" value="adh_short_C2"/>
    <property type="match status" value="1"/>
</dbReference>
<name>A0ABS6KB90_9FIRM</name>
<dbReference type="PANTHER" id="PTHR42879:SF2">
    <property type="entry name" value="3-OXOACYL-[ACYL-CARRIER-PROTEIN] REDUCTASE FABG"/>
    <property type="match status" value="1"/>
</dbReference>
<dbReference type="InterPro" id="IPR002347">
    <property type="entry name" value="SDR_fam"/>
</dbReference>
<organism evidence="3 4">
    <name type="scientific">Diplocloster modestus</name>
    <dbReference type="NCBI Taxonomy" id="2850322"/>
    <lineage>
        <taxon>Bacteria</taxon>
        <taxon>Bacillati</taxon>
        <taxon>Bacillota</taxon>
        <taxon>Clostridia</taxon>
        <taxon>Lachnospirales</taxon>
        <taxon>Lachnospiraceae</taxon>
        <taxon>Diplocloster</taxon>
    </lineage>
</organism>
<dbReference type="Proteomes" id="UP001314681">
    <property type="component" value="Unassembled WGS sequence"/>
</dbReference>
<gene>
    <name evidence="3" type="ORF">KTH90_17405</name>
</gene>
<dbReference type="InterPro" id="IPR050259">
    <property type="entry name" value="SDR"/>
</dbReference>
<accession>A0ABS6KB90</accession>
<dbReference type="InterPro" id="IPR036291">
    <property type="entry name" value="NAD(P)-bd_dom_sf"/>
</dbReference>
<proteinExistence type="inferred from homology"/>
<dbReference type="RefSeq" id="WP_158355701.1">
    <property type="nucleotide sequence ID" value="NZ_JAHQCX010000013.1"/>
</dbReference>
<evidence type="ECO:0000256" key="2">
    <source>
        <dbReference type="ARBA" id="ARBA00023221"/>
    </source>
</evidence>
<evidence type="ECO:0000313" key="4">
    <source>
        <dbReference type="Proteomes" id="UP001314681"/>
    </source>
</evidence>
<dbReference type="Gene3D" id="3.40.50.720">
    <property type="entry name" value="NAD(P)-binding Rossmann-like Domain"/>
    <property type="match status" value="1"/>
</dbReference>
<comment type="similarity">
    <text evidence="1">Belongs to the short-chain dehydrogenases/reductases (SDR) family.</text>
</comment>
<dbReference type="PANTHER" id="PTHR42879">
    <property type="entry name" value="3-OXOACYL-(ACYL-CARRIER-PROTEIN) REDUCTASE"/>
    <property type="match status" value="1"/>
</dbReference>
<keyword evidence="4" id="KW-1185">Reference proteome</keyword>
<dbReference type="EMBL" id="JAHQCX010000013">
    <property type="protein sequence ID" value="MBU9727789.1"/>
    <property type="molecule type" value="Genomic_DNA"/>
</dbReference>
<keyword evidence="2" id="KW-0443">Lipid metabolism</keyword>
<protein>
    <submittedName>
        <fullName evidence="3">SDR family oxidoreductase</fullName>
    </submittedName>
</protein>
<comment type="caution">
    <text evidence="3">The sequence shown here is derived from an EMBL/GenBank/DDBJ whole genome shotgun (WGS) entry which is preliminary data.</text>
</comment>
<dbReference type="PRINTS" id="PR00081">
    <property type="entry name" value="GDHRDH"/>
</dbReference>
<evidence type="ECO:0000313" key="3">
    <source>
        <dbReference type="EMBL" id="MBU9727789.1"/>
    </source>
</evidence>
<reference evidence="3 4" key="1">
    <citation type="submission" date="2021-06" db="EMBL/GenBank/DDBJ databases">
        <title>Description of novel taxa of the family Lachnospiraceae.</title>
        <authorList>
            <person name="Chaplin A.V."/>
            <person name="Sokolova S.R."/>
            <person name="Pikina A.P."/>
            <person name="Korzhanova M."/>
            <person name="Belova V."/>
            <person name="Korostin D."/>
            <person name="Efimov B.A."/>
        </authorList>
    </citation>
    <scope>NUCLEOTIDE SEQUENCE [LARGE SCALE GENOMIC DNA]</scope>
    <source>
        <strain evidence="3 4">ASD4241</strain>
    </source>
</reference>
<keyword evidence="2" id="KW-0753">Steroid metabolism</keyword>
<evidence type="ECO:0000256" key="1">
    <source>
        <dbReference type="ARBA" id="ARBA00006484"/>
    </source>
</evidence>
<sequence length="252" mass="27408">MSGGTAMVTGAGTGIGKAIAIALAKNGYDIVISYYSNEPGAIQTCQDIRKMGRQAFAVRADLSEISGIKQLFRESRTYFDHLDVFVNNSGITKKSRFLETSEEMIDALYRLDLKGAFFCIQHAANWMIQAGIPGSIVVISSNNHKAHFPQASAYGIMKAALTKLTEHAAMELARYKIRVNTIAPGWTDTGAARLGDKESTYYKIPLKRWCHPEEIGEAAVFLSSEAAQSITGATLIMDGGAVLLSDKPETYE</sequence>
<dbReference type="PRINTS" id="PR00080">
    <property type="entry name" value="SDRFAMILY"/>
</dbReference>